<dbReference type="Pfam" id="PF01032">
    <property type="entry name" value="FecCD"/>
    <property type="match status" value="1"/>
</dbReference>
<evidence type="ECO:0000256" key="1">
    <source>
        <dbReference type="ARBA" id="ARBA00004651"/>
    </source>
</evidence>
<evidence type="ECO:0000256" key="6">
    <source>
        <dbReference type="ARBA" id="ARBA00022989"/>
    </source>
</evidence>
<feature type="transmembrane region" description="Helical" evidence="8">
    <location>
        <begin position="118"/>
        <end position="137"/>
    </location>
</feature>
<dbReference type="Proteomes" id="UP000663946">
    <property type="component" value="Plasmid pQ15_94_1"/>
</dbReference>
<protein>
    <submittedName>
        <fullName evidence="9">Iron chelate uptake ABC transporter family permease subunit</fullName>
    </submittedName>
</protein>
<geneLocation type="plasmid" evidence="9 10">
    <name>pQ15_94_1</name>
</geneLocation>
<feature type="transmembrane region" description="Helical" evidence="8">
    <location>
        <begin position="170"/>
        <end position="191"/>
    </location>
</feature>
<proteinExistence type="inferred from homology"/>
<dbReference type="PANTHER" id="PTHR30472:SF24">
    <property type="entry name" value="FERRIC ENTEROBACTIN TRANSPORT SYSTEM PERMEASE PROTEIN FEPG"/>
    <property type="match status" value="1"/>
</dbReference>
<gene>
    <name evidence="9" type="ORF">G6M86_24500</name>
</gene>
<feature type="transmembrane region" description="Helical" evidence="8">
    <location>
        <begin position="29"/>
        <end position="54"/>
    </location>
</feature>
<reference evidence="9" key="1">
    <citation type="submission" date="2020-02" db="EMBL/GenBank/DDBJ databases">
        <title>Unexpected conservation and global transmission of agrobacterial virulence plasmids.</title>
        <authorList>
            <person name="Weisberg A.J."/>
            <person name="Davis E.W. II"/>
            <person name="Tabima J.R."/>
            <person name="Belcher M.S."/>
            <person name="Miller M."/>
            <person name="Kuo C.-H."/>
            <person name="Loper J.E."/>
            <person name="Grunwald N.J."/>
            <person name="Putnam M.L."/>
            <person name="Chang J.H."/>
        </authorList>
    </citation>
    <scope>NUCLEOTIDE SEQUENCE</scope>
    <source>
        <strain evidence="9">Q15/94</strain>
        <plasmid evidence="9">pQ15_94_1</plasmid>
    </source>
</reference>
<feature type="transmembrane region" description="Helical" evidence="8">
    <location>
        <begin position="85"/>
        <end position="106"/>
    </location>
</feature>
<accession>A0AAJ4N846</accession>
<dbReference type="CDD" id="cd06550">
    <property type="entry name" value="TM_ABC_iron-siderophores_like"/>
    <property type="match status" value="1"/>
</dbReference>
<feature type="transmembrane region" description="Helical" evidence="8">
    <location>
        <begin position="218"/>
        <end position="236"/>
    </location>
</feature>
<dbReference type="InterPro" id="IPR037294">
    <property type="entry name" value="ABC_BtuC-like"/>
</dbReference>
<keyword evidence="9" id="KW-0614">Plasmid</keyword>
<keyword evidence="7 8" id="KW-0472">Membrane</keyword>
<feature type="transmembrane region" description="Helical" evidence="8">
    <location>
        <begin position="300"/>
        <end position="321"/>
    </location>
</feature>
<dbReference type="InterPro" id="IPR000522">
    <property type="entry name" value="ABC_transptr_permease_BtuC"/>
</dbReference>
<evidence type="ECO:0000256" key="2">
    <source>
        <dbReference type="ARBA" id="ARBA00007935"/>
    </source>
</evidence>
<dbReference type="RefSeq" id="WP_333722443.1">
    <property type="nucleotide sequence ID" value="NZ_CP049218.1"/>
</dbReference>
<dbReference type="EMBL" id="CP049218">
    <property type="protein sequence ID" value="QTG16477.1"/>
    <property type="molecule type" value="Genomic_DNA"/>
</dbReference>
<name>A0AAJ4N846_AGRTU</name>
<sequence>MTLHSSSQIDFGRTLVAVRLLSGRLSFLIHARALIVATLLLTLAASIAVASLLVGKYPVTLSEVLGALAGQGDDMVRIIVVEWRLPRVALAFLLGGALGMSGAIFQSLTRNPLGSPDIIGFSAGSYTGALVVILLLSGGYYETAAGALIGGIVTATAVYILSWLRCGQGFRLIIVGIGVAAMLGSFNTWMIRQAELQVAMSAAIWGAGSLNGLGLEQLLPVVVVLCIVVPMTLFLFRPMRQLEMGDDAARASGVNVNRTRLLLTVLGVALTAIVTAASGPIAFIALAAPQIARRLTRSAGVALIPSALTGGLLLLAADFAAQHAFGVQLPVGVMTVSVGGLYFVWLLIREGRK</sequence>
<evidence type="ECO:0000256" key="8">
    <source>
        <dbReference type="SAM" id="Phobius"/>
    </source>
</evidence>
<evidence type="ECO:0000256" key="7">
    <source>
        <dbReference type="ARBA" id="ARBA00023136"/>
    </source>
</evidence>
<comment type="subcellular location">
    <subcellularLocation>
        <location evidence="1">Cell membrane</location>
        <topology evidence="1">Multi-pass membrane protein</topology>
    </subcellularLocation>
</comment>
<dbReference type="GO" id="GO:0005886">
    <property type="term" value="C:plasma membrane"/>
    <property type="evidence" value="ECO:0007669"/>
    <property type="project" value="UniProtKB-SubCell"/>
</dbReference>
<organism evidence="9 10">
    <name type="scientific">Agrobacterium tumefaciens</name>
    <dbReference type="NCBI Taxonomy" id="358"/>
    <lineage>
        <taxon>Bacteria</taxon>
        <taxon>Pseudomonadati</taxon>
        <taxon>Pseudomonadota</taxon>
        <taxon>Alphaproteobacteria</taxon>
        <taxon>Hyphomicrobiales</taxon>
        <taxon>Rhizobiaceae</taxon>
        <taxon>Rhizobium/Agrobacterium group</taxon>
        <taxon>Agrobacterium</taxon>
        <taxon>Agrobacterium tumefaciens complex</taxon>
    </lineage>
</organism>
<evidence type="ECO:0000256" key="5">
    <source>
        <dbReference type="ARBA" id="ARBA00022692"/>
    </source>
</evidence>
<keyword evidence="3" id="KW-0813">Transport</keyword>
<dbReference type="GO" id="GO:0022857">
    <property type="term" value="F:transmembrane transporter activity"/>
    <property type="evidence" value="ECO:0007669"/>
    <property type="project" value="InterPro"/>
</dbReference>
<feature type="transmembrane region" description="Helical" evidence="8">
    <location>
        <begin position="261"/>
        <end position="288"/>
    </location>
</feature>
<keyword evidence="4" id="KW-1003">Cell membrane</keyword>
<evidence type="ECO:0000313" key="9">
    <source>
        <dbReference type="EMBL" id="QTG16477.1"/>
    </source>
</evidence>
<evidence type="ECO:0000313" key="10">
    <source>
        <dbReference type="Proteomes" id="UP000663946"/>
    </source>
</evidence>
<dbReference type="Gene3D" id="1.10.3470.10">
    <property type="entry name" value="ABC transporter involved in vitamin B12 uptake, BtuC"/>
    <property type="match status" value="1"/>
</dbReference>
<keyword evidence="5 8" id="KW-0812">Transmembrane</keyword>
<dbReference type="AlphaFoldDB" id="A0AAJ4N846"/>
<feature type="transmembrane region" description="Helical" evidence="8">
    <location>
        <begin position="144"/>
        <end position="164"/>
    </location>
</feature>
<feature type="transmembrane region" description="Helical" evidence="8">
    <location>
        <begin position="327"/>
        <end position="348"/>
    </location>
</feature>
<dbReference type="GO" id="GO:0033214">
    <property type="term" value="P:siderophore-iron import into cell"/>
    <property type="evidence" value="ECO:0007669"/>
    <property type="project" value="TreeGrafter"/>
</dbReference>
<evidence type="ECO:0000256" key="4">
    <source>
        <dbReference type="ARBA" id="ARBA00022475"/>
    </source>
</evidence>
<evidence type="ECO:0000256" key="3">
    <source>
        <dbReference type="ARBA" id="ARBA00022448"/>
    </source>
</evidence>
<comment type="similarity">
    <text evidence="2">Belongs to the binding-protein-dependent transport system permease family. FecCD subfamily.</text>
</comment>
<keyword evidence="6 8" id="KW-1133">Transmembrane helix</keyword>
<dbReference type="PANTHER" id="PTHR30472">
    <property type="entry name" value="FERRIC ENTEROBACTIN TRANSPORT SYSTEM PERMEASE PROTEIN"/>
    <property type="match status" value="1"/>
</dbReference>
<dbReference type="SUPFAM" id="SSF81345">
    <property type="entry name" value="ABC transporter involved in vitamin B12 uptake, BtuC"/>
    <property type="match status" value="1"/>
</dbReference>